<dbReference type="STRING" id="888061.AXF15_03350"/>
<dbReference type="AlphaFoldDB" id="A0A120KMV9"/>
<feature type="domain" description="Tip attachment protein J" evidence="1">
    <location>
        <begin position="15"/>
        <end position="119"/>
    </location>
</feature>
<reference evidence="3" key="1">
    <citation type="submission" date="2016-02" db="EMBL/GenBank/DDBJ databases">
        <authorList>
            <person name="Holder M.E."/>
            <person name="Ajami N.J."/>
            <person name="Petrosino J.F."/>
        </authorList>
    </citation>
    <scope>NUCLEOTIDE SEQUENCE [LARGE SCALE GENOMIC DNA]</scope>
    <source>
        <strain evidence="3">DSM 12838</strain>
    </source>
</reference>
<sequence length="465" mass="50020">MGLDADDSSSSSGAVNEVIIKWYDQLGNEARQCRERSIAAIQSSGAVTSTTIDFPGIPTADLAGRVAVRELAQRAAGLKRFKVRLDRRAYRIEPGGLFRLSDPRRGISNIVLRAGRVEVGSLTDATITISAVQDVYGLPAAALSEPQSSFWVPADTTPRPVEVRRLMETTWRDLAQDLGPGDLDALDPGATYISALGVKPSSTALSYLLFTRVGGNAFAERDSDAFCPSGTIRAALGKYDTTVDVLGVTDLDLVEVGTTALIDDEIVRIDAINFDAARLTIGRGCIDTVPAAHNAGARIWFFDNNSAWDPSAYGPGVAVQARMLTQTSQGTLPESAAPVDTLVTRLRQGRPYPPGRIRIGGEREPVSAAGELTVSWAHRDRKLQADRVIDAEAAGIGPEPGTTYSLRLVRKDNNAQLAIVTDVAGDSAQIGPAQYTGPVVLEVWAVRDGMESWQRWRVEFRYSPV</sequence>
<accession>A0A120KMV9</accession>
<evidence type="ECO:0000313" key="2">
    <source>
        <dbReference type="EMBL" id="AMD92240.1"/>
    </source>
</evidence>
<keyword evidence="3" id="KW-1185">Reference proteome</keyword>
<dbReference type="Pfam" id="PF13550">
    <property type="entry name" value="Phage-tail_3"/>
    <property type="match status" value="1"/>
</dbReference>
<gene>
    <name evidence="2" type="ORF">AXF15_03350</name>
</gene>
<evidence type="ECO:0000259" key="1">
    <source>
        <dbReference type="Pfam" id="PF13550"/>
    </source>
</evidence>
<protein>
    <recommendedName>
        <fullName evidence="1">Tip attachment protein J domain-containing protein</fullName>
    </recommendedName>
</protein>
<dbReference type="InterPro" id="IPR032876">
    <property type="entry name" value="J_dom"/>
</dbReference>
<proteinExistence type="predicted"/>
<dbReference type="EMBL" id="CP014230">
    <property type="protein sequence ID" value="AMD92240.1"/>
    <property type="molecule type" value="Genomic_DNA"/>
</dbReference>
<organism evidence="2 3">
    <name type="scientific">Desulfomicrobium orale DSM 12838</name>
    <dbReference type="NCBI Taxonomy" id="888061"/>
    <lineage>
        <taxon>Bacteria</taxon>
        <taxon>Pseudomonadati</taxon>
        <taxon>Thermodesulfobacteriota</taxon>
        <taxon>Desulfovibrionia</taxon>
        <taxon>Desulfovibrionales</taxon>
        <taxon>Desulfomicrobiaceae</taxon>
        <taxon>Desulfomicrobium</taxon>
    </lineage>
</organism>
<evidence type="ECO:0000313" key="3">
    <source>
        <dbReference type="Proteomes" id="UP000063964"/>
    </source>
</evidence>
<dbReference type="Proteomes" id="UP000063964">
    <property type="component" value="Chromosome"/>
</dbReference>
<dbReference type="KEGG" id="doa:AXF15_03350"/>
<name>A0A120KMV9_9BACT</name>